<dbReference type="Proteomes" id="UP000886842">
    <property type="component" value="Unassembled WGS sequence"/>
</dbReference>
<feature type="compositionally biased region" description="Pro residues" evidence="1">
    <location>
        <begin position="56"/>
        <end position="66"/>
    </location>
</feature>
<keyword evidence="2" id="KW-0812">Transmembrane</keyword>
<accession>A0A9D1GZJ5</accession>
<evidence type="ECO:0000256" key="2">
    <source>
        <dbReference type="SAM" id="Phobius"/>
    </source>
</evidence>
<evidence type="ECO:0000256" key="1">
    <source>
        <dbReference type="SAM" id="MobiDB-lite"/>
    </source>
</evidence>
<organism evidence="3 4">
    <name type="scientific">Candidatus Avipropionibacterium avicola</name>
    <dbReference type="NCBI Taxonomy" id="2840701"/>
    <lineage>
        <taxon>Bacteria</taxon>
        <taxon>Bacillati</taxon>
        <taxon>Actinomycetota</taxon>
        <taxon>Actinomycetes</taxon>
        <taxon>Propionibacteriales</taxon>
        <taxon>Propionibacteriaceae</taxon>
        <taxon>Propionibacteriaceae incertae sedis</taxon>
        <taxon>Candidatus Avipropionibacterium</taxon>
    </lineage>
</organism>
<protein>
    <recommendedName>
        <fullName evidence="5">PknH-like extracellular domain-containing protein</fullName>
    </recommendedName>
</protein>
<reference evidence="3" key="1">
    <citation type="submission" date="2020-10" db="EMBL/GenBank/DDBJ databases">
        <authorList>
            <person name="Gilroy R."/>
        </authorList>
    </citation>
    <scope>NUCLEOTIDE SEQUENCE</scope>
    <source>
        <strain evidence="3">ChiGjej1B1-24693</strain>
    </source>
</reference>
<dbReference type="AlphaFoldDB" id="A0A9D1GZJ5"/>
<sequence>MSYGAPPEPPTTLTQSRPRLGTAAIVIAVLAVTVVAGVIAGVVVLALRSDDAPGGPVDPPPPPPSSPSVEQSPDAPDSSAPPTGEVGPPVTAVQLPTSGDLVWPDASWQAGDTVGQALADPQAPCQTFAADGPPTRTAVHGRSFSLPDDRGRAFAYVMSFQGEADAITAQEQILADGMGCAGRLGGEQGEQHDLSTPLGSGSWTDLSWTDDSGEHAGAWGVARHGDRVIWLWMEAAGDGAWRGDAAEHPMPESLTRSLRRLMS</sequence>
<comment type="caution">
    <text evidence="3">The sequence shown here is derived from an EMBL/GenBank/DDBJ whole genome shotgun (WGS) entry which is preliminary data.</text>
</comment>
<feature type="compositionally biased region" description="Low complexity" evidence="1">
    <location>
        <begin position="67"/>
        <end position="82"/>
    </location>
</feature>
<feature type="region of interest" description="Disordered" evidence="1">
    <location>
        <begin position="242"/>
        <end position="263"/>
    </location>
</feature>
<feature type="transmembrane region" description="Helical" evidence="2">
    <location>
        <begin position="20"/>
        <end position="47"/>
    </location>
</feature>
<keyword evidence="2" id="KW-1133">Transmembrane helix</keyword>
<feature type="region of interest" description="Disordered" evidence="1">
    <location>
        <begin position="53"/>
        <end position="106"/>
    </location>
</feature>
<name>A0A9D1GZJ5_9ACTN</name>
<keyword evidence="2" id="KW-0472">Membrane</keyword>
<proteinExistence type="predicted"/>
<evidence type="ECO:0008006" key="5">
    <source>
        <dbReference type="Google" id="ProtNLM"/>
    </source>
</evidence>
<gene>
    <name evidence="3" type="ORF">IAA98_12670</name>
</gene>
<reference evidence="3" key="2">
    <citation type="journal article" date="2021" name="PeerJ">
        <title>Extensive microbial diversity within the chicken gut microbiome revealed by metagenomics and culture.</title>
        <authorList>
            <person name="Gilroy R."/>
            <person name="Ravi A."/>
            <person name="Getino M."/>
            <person name="Pursley I."/>
            <person name="Horton D.L."/>
            <person name="Alikhan N.F."/>
            <person name="Baker D."/>
            <person name="Gharbi K."/>
            <person name="Hall N."/>
            <person name="Watson M."/>
            <person name="Adriaenssens E.M."/>
            <person name="Foster-Nyarko E."/>
            <person name="Jarju S."/>
            <person name="Secka A."/>
            <person name="Antonio M."/>
            <person name="Oren A."/>
            <person name="Chaudhuri R.R."/>
            <person name="La Ragione R."/>
            <person name="Hildebrand F."/>
            <person name="Pallen M.J."/>
        </authorList>
    </citation>
    <scope>NUCLEOTIDE SEQUENCE</scope>
    <source>
        <strain evidence="3">ChiGjej1B1-24693</strain>
    </source>
</reference>
<evidence type="ECO:0000313" key="4">
    <source>
        <dbReference type="Proteomes" id="UP000886842"/>
    </source>
</evidence>
<evidence type="ECO:0000313" key="3">
    <source>
        <dbReference type="EMBL" id="HIT76431.1"/>
    </source>
</evidence>
<dbReference type="EMBL" id="DVLP01000370">
    <property type="protein sequence ID" value="HIT76431.1"/>
    <property type="molecule type" value="Genomic_DNA"/>
</dbReference>